<evidence type="ECO:0000256" key="1">
    <source>
        <dbReference type="ARBA" id="ARBA00006583"/>
    </source>
</evidence>
<dbReference type="EMBL" id="DVMR01000069">
    <property type="protein sequence ID" value="HIU44487.1"/>
    <property type="molecule type" value="Genomic_DNA"/>
</dbReference>
<gene>
    <name evidence="8 14" type="primary">dnaA</name>
    <name evidence="14" type="ORF">IAB67_09345</name>
</gene>
<dbReference type="HAMAP" id="MF_00377">
    <property type="entry name" value="DnaA_bact"/>
    <property type="match status" value="1"/>
</dbReference>
<dbReference type="AlphaFoldDB" id="A0A9D1LMB8"/>
<comment type="caution">
    <text evidence="8">Lacks conserved residue(s) required for the propagation of feature annotation.</text>
</comment>
<dbReference type="Proteomes" id="UP000824073">
    <property type="component" value="Unassembled WGS sequence"/>
</dbReference>
<evidence type="ECO:0000256" key="10">
    <source>
        <dbReference type="RuleBase" id="RU000577"/>
    </source>
</evidence>
<comment type="domain">
    <text evidence="8">Domain I is involved in oligomerization and binding regulators, domain II is flexibile and of varying length in different bacteria, domain III forms the AAA+ region, while domain IV binds dsDNA.</text>
</comment>
<evidence type="ECO:0000256" key="6">
    <source>
        <dbReference type="ARBA" id="ARBA00023121"/>
    </source>
</evidence>
<proteinExistence type="inferred from homology"/>
<dbReference type="Pfam" id="PF08299">
    <property type="entry name" value="Bac_DnaA_C"/>
    <property type="match status" value="1"/>
</dbReference>
<dbReference type="NCBIfam" id="TIGR00362">
    <property type="entry name" value="DnaA"/>
    <property type="match status" value="1"/>
</dbReference>
<dbReference type="CDD" id="cd06571">
    <property type="entry name" value="Bac_DnaA_C"/>
    <property type="match status" value="1"/>
</dbReference>
<dbReference type="InterPro" id="IPR003593">
    <property type="entry name" value="AAA+_ATPase"/>
</dbReference>
<feature type="region of interest" description="Domain III, AAA+ region" evidence="8">
    <location>
        <begin position="120"/>
        <end position="336"/>
    </location>
</feature>
<dbReference type="InterPro" id="IPR013159">
    <property type="entry name" value="DnaA_C"/>
</dbReference>
<dbReference type="GO" id="GO:0008289">
    <property type="term" value="F:lipid binding"/>
    <property type="evidence" value="ECO:0007669"/>
    <property type="project" value="UniProtKB-KW"/>
</dbReference>
<feature type="domain" description="AAA+ ATPase" evidence="12">
    <location>
        <begin position="153"/>
        <end position="281"/>
    </location>
</feature>
<evidence type="ECO:0000256" key="7">
    <source>
        <dbReference type="ARBA" id="ARBA00023125"/>
    </source>
</evidence>
<dbReference type="PANTHER" id="PTHR30050:SF2">
    <property type="entry name" value="CHROMOSOMAL REPLICATION INITIATOR PROTEIN DNAA"/>
    <property type="match status" value="1"/>
</dbReference>
<dbReference type="CDD" id="cd00009">
    <property type="entry name" value="AAA"/>
    <property type="match status" value="1"/>
</dbReference>
<evidence type="ECO:0000256" key="9">
    <source>
        <dbReference type="NCBIfam" id="TIGR00362"/>
    </source>
</evidence>
<dbReference type="Gene3D" id="3.30.300.180">
    <property type="match status" value="1"/>
</dbReference>
<feature type="binding site" evidence="8">
    <location>
        <position position="166"/>
    </location>
    <ligand>
        <name>ATP</name>
        <dbReference type="ChEBI" id="CHEBI:30616"/>
    </ligand>
</feature>
<comment type="subcellular location">
    <subcellularLocation>
        <location evidence="8">Cytoplasm</location>
    </subcellularLocation>
</comment>
<dbReference type="GO" id="GO:0005524">
    <property type="term" value="F:ATP binding"/>
    <property type="evidence" value="ECO:0007669"/>
    <property type="project" value="UniProtKB-UniRule"/>
</dbReference>
<evidence type="ECO:0000256" key="3">
    <source>
        <dbReference type="ARBA" id="ARBA00022705"/>
    </source>
</evidence>
<dbReference type="Gene3D" id="3.40.50.300">
    <property type="entry name" value="P-loop containing nucleotide triphosphate hydrolases"/>
    <property type="match status" value="1"/>
</dbReference>
<feature type="binding site" evidence="8">
    <location>
        <position position="167"/>
    </location>
    <ligand>
        <name>ATP</name>
        <dbReference type="ChEBI" id="CHEBI:30616"/>
    </ligand>
</feature>
<dbReference type="InterPro" id="IPR010921">
    <property type="entry name" value="Trp_repressor/repl_initiator"/>
</dbReference>
<dbReference type="SUPFAM" id="SSF52540">
    <property type="entry name" value="P-loop containing nucleoside triphosphate hydrolases"/>
    <property type="match status" value="1"/>
</dbReference>
<feature type="binding site" evidence="8">
    <location>
        <position position="168"/>
    </location>
    <ligand>
        <name>ATP</name>
        <dbReference type="ChEBI" id="CHEBI:30616"/>
    </ligand>
</feature>
<evidence type="ECO:0000256" key="4">
    <source>
        <dbReference type="ARBA" id="ARBA00022741"/>
    </source>
</evidence>
<keyword evidence="7 8" id="KW-0238">DNA-binding</keyword>
<feature type="region of interest" description="Domain I, interacts with DnaA modulators" evidence="8">
    <location>
        <begin position="1"/>
        <end position="117"/>
    </location>
</feature>
<keyword evidence="3 8" id="KW-0235">DNA replication</keyword>
<dbReference type="PRINTS" id="PR00051">
    <property type="entry name" value="DNAA"/>
</dbReference>
<dbReference type="InterPro" id="IPR001957">
    <property type="entry name" value="Chromosome_initiator_DnaA"/>
</dbReference>
<dbReference type="SMART" id="SM00760">
    <property type="entry name" value="Bac_DnaA_C"/>
    <property type="match status" value="1"/>
</dbReference>
<feature type="domain" description="Chromosomal replication initiator DnaA C-terminal" evidence="13">
    <location>
        <begin position="365"/>
        <end position="433"/>
    </location>
</feature>
<evidence type="ECO:0000256" key="2">
    <source>
        <dbReference type="ARBA" id="ARBA00022490"/>
    </source>
</evidence>
<evidence type="ECO:0000259" key="13">
    <source>
        <dbReference type="SMART" id="SM00760"/>
    </source>
</evidence>
<comment type="caution">
    <text evidence="14">The sequence shown here is derived from an EMBL/GenBank/DDBJ whole genome shotgun (WGS) entry which is preliminary data.</text>
</comment>
<dbReference type="GO" id="GO:0005737">
    <property type="term" value="C:cytoplasm"/>
    <property type="evidence" value="ECO:0007669"/>
    <property type="project" value="UniProtKB-SubCell"/>
</dbReference>
<evidence type="ECO:0000259" key="12">
    <source>
        <dbReference type="SMART" id="SM00382"/>
    </source>
</evidence>
<evidence type="ECO:0000256" key="11">
    <source>
        <dbReference type="RuleBase" id="RU004227"/>
    </source>
</evidence>
<dbReference type="PANTHER" id="PTHR30050">
    <property type="entry name" value="CHROMOSOMAL REPLICATION INITIATOR PROTEIN DNAA"/>
    <property type="match status" value="1"/>
</dbReference>
<dbReference type="Pfam" id="PF11638">
    <property type="entry name" value="DnaA_N"/>
    <property type="match status" value="1"/>
</dbReference>
<dbReference type="GO" id="GO:0003688">
    <property type="term" value="F:DNA replication origin binding"/>
    <property type="evidence" value="ECO:0007669"/>
    <property type="project" value="UniProtKB-UniRule"/>
</dbReference>
<protein>
    <recommendedName>
        <fullName evidence="8 9">Chromosomal replication initiator protein DnaA</fullName>
    </recommendedName>
</protein>
<feature type="region of interest" description="Domain IV, binds dsDNA" evidence="8">
    <location>
        <begin position="337"/>
        <end position="457"/>
    </location>
</feature>
<dbReference type="SUPFAM" id="SSF48295">
    <property type="entry name" value="TrpR-like"/>
    <property type="match status" value="1"/>
</dbReference>
<keyword evidence="4 8" id="KW-0547">Nucleotide-binding</keyword>
<dbReference type="Pfam" id="PF00308">
    <property type="entry name" value="Bac_DnaA"/>
    <property type="match status" value="1"/>
</dbReference>
<name>A0A9D1LMB8_9CLOT</name>
<dbReference type="GO" id="GO:0006270">
    <property type="term" value="P:DNA replication initiation"/>
    <property type="evidence" value="ECO:0007669"/>
    <property type="project" value="UniProtKB-UniRule"/>
</dbReference>
<dbReference type="InterPro" id="IPR020591">
    <property type="entry name" value="Chromosome_initiator_DnaA-like"/>
</dbReference>
<keyword evidence="2 8" id="KW-0963">Cytoplasm</keyword>
<dbReference type="Gene3D" id="1.10.8.60">
    <property type="match status" value="1"/>
</dbReference>
<dbReference type="SMART" id="SM00382">
    <property type="entry name" value="AAA"/>
    <property type="match status" value="1"/>
</dbReference>
<evidence type="ECO:0000313" key="14">
    <source>
        <dbReference type="EMBL" id="HIU44487.1"/>
    </source>
</evidence>
<evidence type="ECO:0000256" key="8">
    <source>
        <dbReference type="HAMAP-Rule" id="MF_00377"/>
    </source>
</evidence>
<reference evidence="14" key="1">
    <citation type="submission" date="2020-10" db="EMBL/GenBank/DDBJ databases">
        <authorList>
            <person name="Gilroy R."/>
        </authorList>
    </citation>
    <scope>NUCLEOTIDE SEQUENCE</scope>
    <source>
        <strain evidence="14">CHK191-8634</strain>
    </source>
</reference>
<dbReference type="GO" id="GO:0006275">
    <property type="term" value="P:regulation of DNA replication"/>
    <property type="evidence" value="ECO:0007669"/>
    <property type="project" value="UniProtKB-UniRule"/>
</dbReference>
<comment type="function">
    <text evidence="8 10">Plays an essential role in the initiation and regulation of chromosomal replication. ATP-DnaA binds to the origin of replication (oriC) to initiate formation of the DNA replication initiation complex once per cell cycle. Binds the DnaA box (a 9 base pair repeat at the origin) and separates the double-stranded (ds)DNA. Forms a right-handed helical filament on oriC DNA; dsDNA binds to the exterior of the filament while single-stranded (ss)DNA is stabiized in the filament's interior. The ATP-DnaA-oriC complex binds and stabilizes one strand of the AT-rich DNA unwinding element (DUE), permitting loading of DNA polymerase. After initiation quickly degrades to an ADP-DnaA complex that is not apt for DNA replication. Binds acidic phospholipids.</text>
</comment>
<dbReference type="InterPro" id="IPR013317">
    <property type="entry name" value="DnaA_dom"/>
</dbReference>
<feature type="binding site" evidence="8">
    <location>
        <position position="164"/>
    </location>
    <ligand>
        <name>ATP</name>
        <dbReference type="ChEBI" id="CHEBI:30616"/>
    </ligand>
</feature>
<keyword evidence="6 8" id="KW-0446">Lipid-binding</keyword>
<reference evidence="14" key="2">
    <citation type="journal article" date="2021" name="PeerJ">
        <title>Extensive microbial diversity within the chicken gut microbiome revealed by metagenomics and culture.</title>
        <authorList>
            <person name="Gilroy R."/>
            <person name="Ravi A."/>
            <person name="Getino M."/>
            <person name="Pursley I."/>
            <person name="Horton D.L."/>
            <person name="Alikhan N.F."/>
            <person name="Baker D."/>
            <person name="Gharbi K."/>
            <person name="Hall N."/>
            <person name="Watson M."/>
            <person name="Adriaenssens E.M."/>
            <person name="Foster-Nyarko E."/>
            <person name="Jarju S."/>
            <person name="Secka A."/>
            <person name="Antonio M."/>
            <person name="Oren A."/>
            <person name="Chaudhuri R.R."/>
            <person name="La Ragione R."/>
            <person name="Hildebrand F."/>
            <person name="Pallen M.J."/>
        </authorList>
    </citation>
    <scope>NUCLEOTIDE SEQUENCE</scope>
    <source>
        <strain evidence="14">CHK191-8634</strain>
    </source>
</reference>
<keyword evidence="5 8" id="KW-0067">ATP-binding</keyword>
<accession>A0A9D1LMB8</accession>
<evidence type="ECO:0000256" key="5">
    <source>
        <dbReference type="ARBA" id="ARBA00022840"/>
    </source>
</evidence>
<dbReference type="FunFam" id="3.40.50.300:FF:000668">
    <property type="entry name" value="Chromosomal replication initiator protein DnaA"/>
    <property type="match status" value="1"/>
</dbReference>
<comment type="similarity">
    <text evidence="1 8 11">Belongs to the DnaA family.</text>
</comment>
<dbReference type="InterPro" id="IPR024633">
    <property type="entry name" value="DnaA_N_dom"/>
</dbReference>
<dbReference type="Gene3D" id="1.10.1750.10">
    <property type="match status" value="1"/>
</dbReference>
<dbReference type="InterPro" id="IPR038454">
    <property type="entry name" value="DnaA_N_sf"/>
</dbReference>
<dbReference type="InterPro" id="IPR027417">
    <property type="entry name" value="P-loop_NTPase"/>
</dbReference>
<sequence>MLYYRIVVFYAPHVRAVWKEKEEIALYTPSALLDAVIKILERDLGEVIVSTWFSDAEAIAIKNGHLVIYTPNEVKRETMQKHYFDNVSQAIYELLGERLTPLYLCGEEELAVWRLENEDSVYSHYTFAKFIVGPSNRFAHAAALAVANSPAAVYNPLFIYGQSGLGKTHLLYAIAGELRRRHSGMRVVYVKGDEFTNDLVSSIQSGTVAEFRNKYRQADLFLVDDIQFIAGKVQTQEEFFHTFNTMHEAGKQIVLTSDRPPKEILTLEERLRTRFEWGLLADIQPPDLETRMAMISAKARDLGMSLTPKIVQYVAESIQSNVRQLEGAVKKIYAYHSLMGRALDMEMAQDAIRDIFRENPGAHPTPDLILQEVASFYSIPAERIRGSAKTRDVVGPRQAAIYLIREMTGMSLPEIGKFMGRDHTTALYAINKIEERLKNEPELQNEIADMKKNIQNR</sequence>
<evidence type="ECO:0000313" key="15">
    <source>
        <dbReference type="Proteomes" id="UP000824073"/>
    </source>
</evidence>
<organism evidence="14 15">
    <name type="scientific">Candidatus Ventrousia excrementavium</name>
    <dbReference type="NCBI Taxonomy" id="2840961"/>
    <lineage>
        <taxon>Bacteria</taxon>
        <taxon>Bacillati</taxon>
        <taxon>Bacillota</taxon>
        <taxon>Clostridia</taxon>
        <taxon>Eubacteriales</taxon>
        <taxon>Clostridiaceae</taxon>
        <taxon>Clostridiaceae incertae sedis</taxon>
        <taxon>Candidatus Ventrousia</taxon>
    </lineage>
</organism>
<comment type="subunit">
    <text evidence="8">Oligomerizes as a right-handed, spiral filament on DNA at oriC.</text>
</comment>
<dbReference type="GO" id="GO:0005886">
    <property type="term" value="C:plasma membrane"/>
    <property type="evidence" value="ECO:0007669"/>
    <property type="project" value="TreeGrafter"/>
</dbReference>